<reference evidence="1" key="1">
    <citation type="submission" date="2022-04" db="EMBL/GenBank/DDBJ databases">
        <title>Carnegiea gigantea Genome sequencing and assembly v2.</title>
        <authorList>
            <person name="Copetti D."/>
            <person name="Sanderson M.J."/>
            <person name="Burquez A."/>
            <person name="Wojciechowski M.F."/>
        </authorList>
    </citation>
    <scope>NUCLEOTIDE SEQUENCE</scope>
    <source>
        <strain evidence="1">SGP5-SGP5p</strain>
        <tissue evidence="1">Aerial part</tissue>
    </source>
</reference>
<accession>A0A9Q1QAG6</accession>
<gene>
    <name evidence="1" type="ORF">Cgig2_028147</name>
</gene>
<proteinExistence type="predicted"/>
<comment type="caution">
    <text evidence="1">The sequence shown here is derived from an EMBL/GenBank/DDBJ whole genome shotgun (WGS) entry which is preliminary data.</text>
</comment>
<keyword evidence="2" id="KW-1185">Reference proteome</keyword>
<sequence length="153" mass="18010">MNCNSFIWIEFSLEERDEKTDGFQQNKAEKEFTEEYGRAKRIDMIDYQIIIHEGEIDLQAKPPAASKQPFLECGREAESPIVGPNDQNEEKIFYTIGNIVYRTWNHNLQKCPNDVEFHSFTQDENLFDDLDFFDAYLKLEALALKNITKVKYQ</sequence>
<dbReference type="Proteomes" id="UP001153076">
    <property type="component" value="Unassembled WGS sequence"/>
</dbReference>
<dbReference type="AlphaFoldDB" id="A0A9Q1QAG6"/>
<evidence type="ECO:0000313" key="1">
    <source>
        <dbReference type="EMBL" id="KAJ8433830.1"/>
    </source>
</evidence>
<dbReference type="EMBL" id="JAKOGI010000515">
    <property type="protein sequence ID" value="KAJ8433830.1"/>
    <property type="molecule type" value="Genomic_DNA"/>
</dbReference>
<organism evidence="1 2">
    <name type="scientific">Carnegiea gigantea</name>
    <dbReference type="NCBI Taxonomy" id="171969"/>
    <lineage>
        <taxon>Eukaryota</taxon>
        <taxon>Viridiplantae</taxon>
        <taxon>Streptophyta</taxon>
        <taxon>Embryophyta</taxon>
        <taxon>Tracheophyta</taxon>
        <taxon>Spermatophyta</taxon>
        <taxon>Magnoliopsida</taxon>
        <taxon>eudicotyledons</taxon>
        <taxon>Gunneridae</taxon>
        <taxon>Pentapetalae</taxon>
        <taxon>Caryophyllales</taxon>
        <taxon>Cactineae</taxon>
        <taxon>Cactaceae</taxon>
        <taxon>Cactoideae</taxon>
        <taxon>Echinocereeae</taxon>
        <taxon>Carnegiea</taxon>
    </lineage>
</organism>
<protein>
    <submittedName>
        <fullName evidence="1">Uncharacterized protein</fullName>
    </submittedName>
</protein>
<name>A0A9Q1QAG6_9CARY</name>
<evidence type="ECO:0000313" key="2">
    <source>
        <dbReference type="Proteomes" id="UP001153076"/>
    </source>
</evidence>